<reference evidence="1" key="1">
    <citation type="submission" date="2021-05" db="EMBL/GenBank/DDBJ databases">
        <authorList>
            <person name="Pan Q."/>
            <person name="Jouanno E."/>
            <person name="Zahm M."/>
            <person name="Klopp C."/>
            <person name="Cabau C."/>
            <person name="Louis A."/>
            <person name="Berthelot C."/>
            <person name="Parey E."/>
            <person name="Roest Crollius H."/>
            <person name="Montfort J."/>
            <person name="Robinson-Rechavi M."/>
            <person name="Bouchez O."/>
            <person name="Lampietro C."/>
            <person name="Lopez Roques C."/>
            <person name="Donnadieu C."/>
            <person name="Postlethwait J."/>
            <person name="Bobe J."/>
            <person name="Dillon D."/>
            <person name="Chandos A."/>
            <person name="von Hippel F."/>
            <person name="Guiguen Y."/>
        </authorList>
    </citation>
    <scope>NUCLEOTIDE SEQUENCE</scope>
    <source>
        <strain evidence="1">YG-Jan2019</strain>
    </source>
</reference>
<comment type="caution">
    <text evidence="1">The sequence shown here is derived from an EMBL/GenBank/DDBJ whole genome shotgun (WGS) entry which is preliminary data.</text>
</comment>
<dbReference type="Proteomes" id="UP001157502">
    <property type="component" value="Chromosome 18"/>
</dbReference>
<evidence type="ECO:0000313" key="1">
    <source>
        <dbReference type="EMBL" id="KAJ7997704.1"/>
    </source>
</evidence>
<sequence length="111" mass="12265">MQRCISVSCRSPSRCVSPHLSKAGPGQHCPVSWWWCNSPWAGWTDRRKEGQKRLIGGSSSGKGRLLRGWLQASVQELMSSDTTSLISILTQHTQYISQAPDAGWGLVRGQL</sequence>
<name>A0ACC2G1U1_DALPE</name>
<organism evidence="1 2">
    <name type="scientific">Dallia pectoralis</name>
    <name type="common">Alaska blackfish</name>
    <dbReference type="NCBI Taxonomy" id="75939"/>
    <lineage>
        <taxon>Eukaryota</taxon>
        <taxon>Metazoa</taxon>
        <taxon>Chordata</taxon>
        <taxon>Craniata</taxon>
        <taxon>Vertebrata</taxon>
        <taxon>Euteleostomi</taxon>
        <taxon>Actinopterygii</taxon>
        <taxon>Neopterygii</taxon>
        <taxon>Teleostei</taxon>
        <taxon>Protacanthopterygii</taxon>
        <taxon>Esociformes</taxon>
        <taxon>Umbridae</taxon>
        <taxon>Dallia</taxon>
    </lineage>
</organism>
<proteinExistence type="predicted"/>
<keyword evidence="2" id="KW-1185">Reference proteome</keyword>
<dbReference type="EMBL" id="CM055745">
    <property type="protein sequence ID" value="KAJ7997704.1"/>
    <property type="molecule type" value="Genomic_DNA"/>
</dbReference>
<gene>
    <name evidence="1" type="ORF">DPEC_G00214890</name>
</gene>
<accession>A0ACC2G1U1</accession>
<evidence type="ECO:0000313" key="2">
    <source>
        <dbReference type="Proteomes" id="UP001157502"/>
    </source>
</evidence>
<protein>
    <submittedName>
        <fullName evidence="1">Uncharacterized protein</fullName>
    </submittedName>
</protein>